<dbReference type="EMBL" id="VIGC01000016">
    <property type="protein sequence ID" value="TQE95199.1"/>
    <property type="molecule type" value="Genomic_DNA"/>
</dbReference>
<dbReference type="RefSeq" id="WP_141610690.1">
    <property type="nucleotide sequence ID" value="NZ_VIGC02000016.1"/>
</dbReference>
<proteinExistence type="predicted"/>
<dbReference type="OrthoDB" id="4213751at2"/>
<dbReference type="PANTHER" id="PTHR43218">
    <property type="entry name" value="PHOSPHORIBOSYLTRANSFERASE-RELATED"/>
    <property type="match status" value="1"/>
</dbReference>
<dbReference type="Gene3D" id="3.40.50.2020">
    <property type="match status" value="1"/>
</dbReference>
<protein>
    <submittedName>
        <fullName evidence="2">Adenine phosphoribosyltransferase</fullName>
        <ecNumber evidence="2">2.4.2.7</ecNumber>
    </submittedName>
</protein>
<dbReference type="EC" id="2.4.2.7" evidence="2"/>
<organism evidence="2 3">
    <name type="scientific">Litorilinea aerophila</name>
    <dbReference type="NCBI Taxonomy" id="1204385"/>
    <lineage>
        <taxon>Bacteria</taxon>
        <taxon>Bacillati</taxon>
        <taxon>Chloroflexota</taxon>
        <taxon>Caldilineae</taxon>
        <taxon>Caldilineales</taxon>
        <taxon>Caldilineaceae</taxon>
        <taxon>Litorilinea</taxon>
    </lineage>
</organism>
<comment type="caution">
    <text evidence="2">The sequence shown here is derived from an EMBL/GenBank/DDBJ whole genome shotgun (WGS) entry which is preliminary data.</text>
</comment>
<feature type="domain" description="Phosphoribosyltransferase" evidence="1">
    <location>
        <begin position="45"/>
        <end position="164"/>
    </location>
</feature>
<dbReference type="NCBIfam" id="NF005592">
    <property type="entry name" value="PRK07322.1"/>
    <property type="match status" value="1"/>
</dbReference>
<dbReference type="Pfam" id="PF00156">
    <property type="entry name" value="Pribosyltran"/>
    <property type="match status" value="1"/>
</dbReference>
<dbReference type="InterPro" id="IPR029057">
    <property type="entry name" value="PRTase-like"/>
</dbReference>
<dbReference type="SUPFAM" id="SSF53271">
    <property type="entry name" value="PRTase-like"/>
    <property type="match status" value="1"/>
</dbReference>
<dbReference type="AlphaFoldDB" id="A0A540VEL8"/>
<dbReference type="InterPro" id="IPR000836">
    <property type="entry name" value="PRTase_dom"/>
</dbReference>
<accession>A0A540VEL8</accession>
<dbReference type="PANTHER" id="PTHR43218:SF1">
    <property type="entry name" value="PHOSPHORIBOSYLTRANSFERASE"/>
    <property type="match status" value="1"/>
</dbReference>
<keyword evidence="3" id="KW-1185">Reference proteome</keyword>
<keyword evidence="2" id="KW-0328">Glycosyltransferase</keyword>
<sequence>MSYDGRIHTVRIGEVTRHLPLFRVAPNVNIAIFNMLGDTEVVETAARSLAARMPAGADVLVVPEVKAVPLGHALSVHSGLPYVVVRKIKKPYMANCLEAEVTTITTGVPQRLYLDGKDLPLVQGKRVVLVDDVVSTGSTLGGLRALMEQAKATVVAEMAVFTEGNDGDWPHIIALGHLPIFTDA</sequence>
<reference evidence="2 3" key="1">
    <citation type="submission" date="2019-06" db="EMBL/GenBank/DDBJ databases">
        <title>Genome sequence of Litorilinea aerophila BAA-2444.</title>
        <authorList>
            <person name="Maclea K.S."/>
            <person name="Maurais E.G."/>
            <person name="Iannazzi L.C."/>
        </authorList>
    </citation>
    <scope>NUCLEOTIDE SEQUENCE [LARGE SCALE GENOMIC DNA]</scope>
    <source>
        <strain evidence="2 3">ATCC BAA-2444</strain>
    </source>
</reference>
<evidence type="ECO:0000259" key="1">
    <source>
        <dbReference type="Pfam" id="PF00156"/>
    </source>
</evidence>
<keyword evidence="2" id="KW-0808">Transferase</keyword>
<evidence type="ECO:0000313" key="3">
    <source>
        <dbReference type="Proteomes" id="UP000317371"/>
    </source>
</evidence>
<dbReference type="GO" id="GO:0003999">
    <property type="term" value="F:adenine phosphoribosyltransferase activity"/>
    <property type="evidence" value="ECO:0007669"/>
    <property type="project" value="UniProtKB-EC"/>
</dbReference>
<evidence type="ECO:0000313" key="2">
    <source>
        <dbReference type="EMBL" id="TQE95199.1"/>
    </source>
</evidence>
<name>A0A540VEL8_9CHLR</name>
<dbReference type="CDD" id="cd06223">
    <property type="entry name" value="PRTases_typeI"/>
    <property type="match status" value="1"/>
</dbReference>
<dbReference type="InParanoid" id="A0A540VEL8"/>
<gene>
    <name evidence="2" type="ORF">FKZ61_13615</name>
</gene>
<dbReference type="Proteomes" id="UP000317371">
    <property type="component" value="Unassembled WGS sequence"/>
</dbReference>